<dbReference type="GeneID" id="81421799"/>
<name>A0A9W9LS75_9EURO</name>
<evidence type="ECO:0000256" key="3">
    <source>
        <dbReference type="SAM" id="SignalP"/>
    </source>
</evidence>
<feature type="compositionally biased region" description="Polar residues" evidence="1">
    <location>
        <begin position="395"/>
        <end position="412"/>
    </location>
</feature>
<dbReference type="EMBL" id="JAPQKN010000001">
    <property type="protein sequence ID" value="KAJ5174621.1"/>
    <property type="molecule type" value="Genomic_DNA"/>
</dbReference>
<reference evidence="4" key="1">
    <citation type="submission" date="2022-11" db="EMBL/GenBank/DDBJ databases">
        <authorList>
            <person name="Petersen C."/>
        </authorList>
    </citation>
    <scope>NUCLEOTIDE SEQUENCE</scope>
    <source>
        <strain evidence="4">IBT 26290</strain>
    </source>
</reference>
<comment type="caution">
    <text evidence="4">The sequence shown here is derived from an EMBL/GenBank/DDBJ whole genome shotgun (WGS) entry which is preliminary data.</text>
</comment>
<feature type="region of interest" description="Disordered" evidence="1">
    <location>
        <begin position="383"/>
        <end position="412"/>
    </location>
</feature>
<feature type="signal peptide" evidence="3">
    <location>
        <begin position="1"/>
        <end position="20"/>
    </location>
</feature>
<feature type="chain" id="PRO_5040928409" evidence="3">
    <location>
        <begin position="21"/>
        <end position="412"/>
    </location>
</feature>
<dbReference type="AlphaFoldDB" id="A0A9W9LS75"/>
<dbReference type="OrthoDB" id="5347452at2759"/>
<keyword evidence="2" id="KW-0472">Membrane</keyword>
<keyword evidence="2" id="KW-1133">Transmembrane helix</keyword>
<gene>
    <name evidence="4" type="ORF">N7482_000498</name>
</gene>
<feature type="region of interest" description="Disordered" evidence="1">
    <location>
        <begin position="247"/>
        <end position="282"/>
    </location>
</feature>
<evidence type="ECO:0000256" key="2">
    <source>
        <dbReference type="SAM" id="Phobius"/>
    </source>
</evidence>
<keyword evidence="5" id="KW-1185">Reference proteome</keyword>
<protein>
    <submittedName>
        <fullName evidence="4">Uncharacterized protein</fullName>
    </submittedName>
</protein>
<accession>A0A9W9LS75</accession>
<organism evidence="4 5">
    <name type="scientific">Penicillium canariense</name>
    <dbReference type="NCBI Taxonomy" id="189055"/>
    <lineage>
        <taxon>Eukaryota</taxon>
        <taxon>Fungi</taxon>
        <taxon>Dikarya</taxon>
        <taxon>Ascomycota</taxon>
        <taxon>Pezizomycotina</taxon>
        <taxon>Eurotiomycetes</taxon>
        <taxon>Eurotiomycetidae</taxon>
        <taxon>Eurotiales</taxon>
        <taxon>Aspergillaceae</taxon>
        <taxon>Penicillium</taxon>
    </lineage>
</organism>
<evidence type="ECO:0000313" key="4">
    <source>
        <dbReference type="EMBL" id="KAJ5174621.1"/>
    </source>
</evidence>
<keyword evidence="3" id="KW-0732">Signal</keyword>
<dbReference type="RefSeq" id="XP_056546229.1">
    <property type="nucleotide sequence ID" value="XM_056682623.1"/>
</dbReference>
<dbReference type="Proteomes" id="UP001149163">
    <property type="component" value="Unassembled WGS sequence"/>
</dbReference>
<keyword evidence="2" id="KW-0812">Transmembrane</keyword>
<proteinExistence type="predicted"/>
<feature type="transmembrane region" description="Helical" evidence="2">
    <location>
        <begin position="286"/>
        <end position="309"/>
    </location>
</feature>
<reference evidence="4" key="2">
    <citation type="journal article" date="2023" name="IMA Fungus">
        <title>Comparative genomic study of the Penicillium genus elucidates a diverse pangenome and 15 lateral gene transfer events.</title>
        <authorList>
            <person name="Petersen C."/>
            <person name="Sorensen T."/>
            <person name="Nielsen M.R."/>
            <person name="Sondergaard T.E."/>
            <person name="Sorensen J.L."/>
            <person name="Fitzpatrick D.A."/>
            <person name="Frisvad J.C."/>
            <person name="Nielsen K.L."/>
        </authorList>
    </citation>
    <scope>NUCLEOTIDE SEQUENCE</scope>
    <source>
        <strain evidence="4">IBT 26290</strain>
    </source>
</reference>
<sequence length="412" mass="42916">MVQKISAGFCTLSLLPLIRALVFTGPSSTAAAHHPLRLALPEATPGFDSEIKGLHQRADTYDSYTGGSVDAATSTYVSWASASVCGFVEGVLDYSSEIACVGYEYGFPQCLFHTAGPSYPAMVGCCDNAYTPKCRFKTTCYDSEQVANTPTLTESTANAFAVLCTRPTAASCVQWTYPGLSITDYGCSNIETTQTVYLSATPYSHNIPDRSSVSYVGGIPTVGSVVGSLVYDSFISDYVDSKAASSGISSAPAASTTSTGSSSGSSSGSNSASGQSTSHSSSNTGVIAGGAVGGVVGLAGIGAAIFMFIKMQRKKKSQRHEYEPALGGDSAAPPPLPSLSVLPSPSEVDGSSFHNYVAVDPYKPDHNFHSAPLPQEMDARNFVAELPASPEDSRPVSSMNQRPISYTSGPRH</sequence>
<evidence type="ECO:0000256" key="1">
    <source>
        <dbReference type="SAM" id="MobiDB-lite"/>
    </source>
</evidence>
<evidence type="ECO:0000313" key="5">
    <source>
        <dbReference type="Proteomes" id="UP001149163"/>
    </source>
</evidence>